<proteinExistence type="predicted"/>
<sequence length="87" mass="9302">MDDDVTPGRHARRSRRRLVRALALLSVLAALVAVRALADGDPGPLAHAFLLVAMLLAAQALWFEQQLEAPAREPVAPDRLSAGPDEG</sequence>
<accession>A0ABP8EPZ2</accession>
<dbReference type="PROSITE" id="PS51318">
    <property type="entry name" value="TAT"/>
    <property type="match status" value="1"/>
</dbReference>
<feature type="transmembrane region" description="Helical" evidence="1">
    <location>
        <begin position="44"/>
        <end position="63"/>
    </location>
</feature>
<name>A0ABP8EPZ2_9MICO</name>
<evidence type="ECO:0000313" key="3">
    <source>
        <dbReference type="Proteomes" id="UP001499841"/>
    </source>
</evidence>
<dbReference type="EMBL" id="BAABBA010000002">
    <property type="protein sequence ID" value="GAA4286022.1"/>
    <property type="molecule type" value="Genomic_DNA"/>
</dbReference>
<keyword evidence="3" id="KW-1185">Reference proteome</keyword>
<comment type="caution">
    <text evidence="2">The sequence shown here is derived from an EMBL/GenBank/DDBJ whole genome shotgun (WGS) entry which is preliminary data.</text>
</comment>
<feature type="transmembrane region" description="Helical" evidence="1">
    <location>
        <begin position="18"/>
        <end position="38"/>
    </location>
</feature>
<keyword evidence="1" id="KW-0812">Transmembrane</keyword>
<dbReference type="InterPro" id="IPR006311">
    <property type="entry name" value="TAT_signal"/>
</dbReference>
<protein>
    <submittedName>
        <fullName evidence="2">Uncharacterized protein</fullName>
    </submittedName>
</protein>
<gene>
    <name evidence="2" type="ORF">GCM10022262_03810</name>
</gene>
<dbReference type="RefSeq" id="WP_345037039.1">
    <property type="nucleotide sequence ID" value="NZ_BAABBA010000002.1"/>
</dbReference>
<dbReference type="Proteomes" id="UP001499841">
    <property type="component" value="Unassembled WGS sequence"/>
</dbReference>
<keyword evidence="1" id="KW-0472">Membrane</keyword>
<evidence type="ECO:0000313" key="2">
    <source>
        <dbReference type="EMBL" id="GAA4286022.1"/>
    </source>
</evidence>
<keyword evidence="1" id="KW-1133">Transmembrane helix</keyword>
<evidence type="ECO:0000256" key="1">
    <source>
        <dbReference type="SAM" id="Phobius"/>
    </source>
</evidence>
<organism evidence="2 3">
    <name type="scientific">Georgenia daeguensis</name>
    <dbReference type="NCBI Taxonomy" id="908355"/>
    <lineage>
        <taxon>Bacteria</taxon>
        <taxon>Bacillati</taxon>
        <taxon>Actinomycetota</taxon>
        <taxon>Actinomycetes</taxon>
        <taxon>Micrococcales</taxon>
        <taxon>Bogoriellaceae</taxon>
        <taxon>Georgenia</taxon>
    </lineage>
</organism>
<reference evidence="3" key="1">
    <citation type="journal article" date="2019" name="Int. J. Syst. Evol. Microbiol.">
        <title>The Global Catalogue of Microorganisms (GCM) 10K type strain sequencing project: providing services to taxonomists for standard genome sequencing and annotation.</title>
        <authorList>
            <consortium name="The Broad Institute Genomics Platform"/>
            <consortium name="The Broad Institute Genome Sequencing Center for Infectious Disease"/>
            <person name="Wu L."/>
            <person name="Ma J."/>
        </authorList>
    </citation>
    <scope>NUCLEOTIDE SEQUENCE [LARGE SCALE GENOMIC DNA]</scope>
    <source>
        <strain evidence="3">JCM 17459</strain>
    </source>
</reference>